<dbReference type="eggNOG" id="KOG0386">
    <property type="taxonomic scope" value="Eukaryota"/>
</dbReference>
<dbReference type="AlphaFoldDB" id="G9P220"/>
<evidence type="ECO:0000313" key="2">
    <source>
        <dbReference type="EMBL" id="EHK42615.1"/>
    </source>
</evidence>
<dbReference type="STRING" id="452589.G9P220"/>
<keyword evidence="3" id="KW-1185">Reference proteome</keyword>
<dbReference type="Proteomes" id="UP000005426">
    <property type="component" value="Unassembled WGS sequence"/>
</dbReference>
<organism evidence="2 3">
    <name type="scientific">Hypocrea atroviridis (strain ATCC 20476 / IMI 206040)</name>
    <name type="common">Trichoderma atroviride</name>
    <dbReference type="NCBI Taxonomy" id="452589"/>
    <lineage>
        <taxon>Eukaryota</taxon>
        <taxon>Fungi</taxon>
        <taxon>Dikarya</taxon>
        <taxon>Ascomycota</taxon>
        <taxon>Pezizomycotina</taxon>
        <taxon>Sordariomycetes</taxon>
        <taxon>Hypocreomycetidae</taxon>
        <taxon>Hypocreales</taxon>
        <taxon>Hypocreaceae</taxon>
        <taxon>Trichoderma</taxon>
    </lineage>
</organism>
<dbReference type="GeneID" id="25785984"/>
<reference evidence="2 3" key="1">
    <citation type="journal article" date="2011" name="Genome Biol.">
        <title>Comparative genome sequence analysis underscores mycoparasitism as the ancestral life style of Trichoderma.</title>
        <authorList>
            <person name="Kubicek C.P."/>
            <person name="Herrera-Estrella A."/>
            <person name="Seidl-Seiboth V."/>
            <person name="Martinez D.A."/>
            <person name="Druzhinina I.S."/>
            <person name="Thon M."/>
            <person name="Zeilinger S."/>
            <person name="Casas-Flores S."/>
            <person name="Horwitz B.A."/>
            <person name="Mukherjee P.K."/>
            <person name="Mukherjee M."/>
            <person name="Kredics L."/>
            <person name="Alcaraz L.D."/>
            <person name="Aerts A."/>
            <person name="Antal Z."/>
            <person name="Atanasova L."/>
            <person name="Cervantes-Badillo M.G."/>
            <person name="Challacombe J."/>
            <person name="Chertkov O."/>
            <person name="McCluskey K."/>
            <person name="Coulpier F."/>
            <person name="Deshpande N."/>
            <person name="von Doehren H."/>
            <person name="Ebbole D.J."/>
            <person name="Esquivel-Naranjo E.U."/>
            <person name="Fekete E."/>
            <person name="Flipphi M."/>
            <person name="Glaser F."/>
            <person name="Gomez-Rodriguez E.Y."/>
            <person name="Gruber S."/>
            <person name="Han C."/>
            <person name="Henrissat B."/>
            <person name="Hermosa R."/>
            <person name="Hernandez-Onate M."/>
            <person name="Karaffa L."/>
            <person name="Kosti I."/>
            <person name="Le Crom S."/>
            <person name="Lindquist E."/>
            <person name="Lucas S."/>
            <person name="Luebeck M."/>
            <person name="Luebeck P.S."/>
            <person name="Margeot A."/>
            <person name="Metz B."/>
            <person name="Misra M."/>
            <person name="Nevalainen H."/>
            <person name="Omann M."/>
            <person name="Packer N."/>
            <person name="Perrone G."/>
            <person name="Uresti-Rivera E.E."/>
            <person name="Salamov A."/>
            <person name="Schmoll M."/>
            <person name="Seiboth B."/>
            <person name="Shapiro H."/>
            <person name="Sukno S."/>
            <person name="Tamayo-Ramos J.A."/>
            <person name="Tisch D."/>
            <person name="Wiest A."/>
            <person name="Wilkinson H.H."/>
            <person name="Zhang M."/>
            <person name="Coutinho P.M."/>
            <person name="Kenerley C.M."/>
            <person name="Monte E."/>
            <person name="Baker S.E."/>
            <person name="Grigoriev I.V."/>
        </authorList>
    </citation>
    <scope>NUCLEOTIDE SEQUENCE [LARGE SCALE GENOMIC DNA]</scope>
    <source>
        <strain evidence="3">ATCC 20476 / IMI 206040</strain>
    </source>
</reference>
<evidence type="ECO:0000256" key="1">
    <source>
        <dbReference type="SAM" id="MobiDB-lite"/>
    </source>
</evidence>
<dbReference type="HOGENOM" id="CLU_1111532_0_0_1"/>
<gene>
    <name evidence="2" type="ORF">TRIATDRAFT_86511</name>
</gene>
<feature type="compositionally biased region" description="Polar residues" evidence="1">
    <location>
        <begin position="39"/>
        <end position="51"/>
    </location>
</feature>
<accession>G9P220</accession>
<evidence type="ECO:0000313" key="3">
    <source>
        <dbReference type="Proteomes" id="UP000005426"/>
    </source>
</evidence>
<dbReference type="EMBL" id="ABDG02000026">
    <property type="protein sequence ID" value="EHK42615.1"/>
    <property type="molecule type" value="Genomic_DNA"/>
</dbReference>
<dbReference type="KEGG" id="tatv:25785984"/>
<sequence>MGNMRQGMFPTCHQSSRLFLVEGDESVEQQDTTDDNEINPVTQTDSQQGGNLNMDGKVIQAGRFDNTSSETDRDAMLRTLLETADMAESGEHEEMEDEELNMLPTRNDDELVTFQKLCPLRQKEPTQQPVMRLSDIWRRRKKNKCSDLALDDLRYTISKVIDVFVQTCSSEGYGQMMPSISLEEEFIPPFACAVKLGDANLVRLLLWNEANANVGYRDLYACLMVKDVKFGGAFFLAHLYKAVKKRSPLI</sequence>
<proteinExistence type="predicted"/>
<protein>
    <submittedName>
        <fullName evidence="2">Uncharacterized protein</fullName>
    </submittedName>
</protein>
<comment type="caution">
    <text evidence="2">The sequence shown here is derived from an EMBL/GenBank/DDBJ whole genome shotgun (WGS) entry which is preliminary data.</text>
</comment>
<feature type="compositionally biased region" description="Acidic residues" evidence="1">
    <location>
        <begin position="25"/>
        <end position="37"/>
    </location>
</feature>
<name>G9P220_HYPAI</name>
<feature type="region of interest" description="Disordered" evidence="1">
    <location>
        <begin position="25"/>
        <end position="52"/>
    </location>
</feature>
<dbReference type="OrthoDB" id="1278353at2759"/>